<dbReference type="Gene3D" id="3.40.50.1460">
    <property type="match status" value="1"/>
</dbReference>
<protein>
    <submittedName>
        <fullName evidence="1">Uncharacterized protein</fullName>
    </submittedName>
</protein>
<evidence type="ECO:0000313" key="1">
    <source>
        <dbReference type="EMBL" id="CEL55670.1"/>
    </source>
</evidence>
<organism evidence="1 2">
    <name type="scientific">Thanatephorus cucumeris (strain AG1-IB / isolate 7/3/14)</name>
    <name type="common">Lettuce bottom rot fungus</name>
    <name type="synonym">Rhizoctonia solani</name>
    <dbReference type="NCBI Taxonomy" id="1108050"/>
    <lineage>
        <taxon>Eukaryota</taxon>
        <taxon>Fungi</taxon>
        <taxon>Dikarya</taxon>
        <taxon>Basidiomycota</taxon>
        <taxon>Agaricomycotina</taxon>
        <taxon>Agaricomycetes</taxon>
        <taxon>Cantharellales</taxon>
        <taxon>Ceratobasidiaceae</taxon>
        <taxon>Rhizoctonia</taxon>
        <taxon>Rhizoctonia solani AG-1</taxon>
    </lineage>
</organism>
<keyword evidence="2" id="KW-1185">Reference proteome</keyword>
<reference evidence="1 2" key="1">
    <citation type="submission" date="2014-11" db="EMBL/GenBank/DDBJ databases">
        <authorList>
            <person name="Wibberg Daniel"/>
        </authorList>
    </citation>
    <scope>NUCLEOTIDE SEQUENCE [LARGE SCALE GENOMIC DNA]</scope>
    <source>
        <strain evidence="1">Rhizoctonia solani AG1-IB 7/3/14</strain>
    </source>
</reference>
<dbReference type="EMBL" id="LN679101">
    <property type="protein sequence ID" value="CEL55670.1"/>
    <property type="molecule type" value="Genomic_DNA"/>
</dbReference>
<name>A0A0B7FDJ5_THACB</name>
<dbReference type="Proteomes" id="UP000059188">
    <property type="component" value="Unassembled WGS sequence"/>
</dbReference>
<gene>
    <name evidence="1" type="ORF">RSOLAG1IB_01682</name>
</gene>
<dbReference type="AlphaFoldDB" id="A0A0B7FDJ5"/>
<evidence type="ECO:0000313" key="2">
    <source>
        <dbReference type="Proteomes" id="UP000059188"/>
    </source>
</evidence>
<proteinExistence type="predicted"/>
<accession>A0A0B7FDJ5</accession>
<dbReference type="OrthoDB" id="3230178at2759"/>
<sequence length="239" mass="26587">MLRDPELESKAIYLVTLAGNEATLENIENALSRLFRDSEALGISGRTRLFVYITGEGNDQNMMHLPNNEVLSKEDVNQWLWKLRATWGYSRTITLVLDICRTNENDPHVNMHDGTELVFSCSPGEEALALKFSRDTPHSCFMLAFVLASPISARCSSAKLVATVEQRLGQLTEIGREAALNAGKGGEVSGPQQPNWAQRSVSDVRFRQLLFSHDLFGTATGWVNISWPRTNAFQNQSSA</sequence>